<dbReference type="EMBL" id="SSOD01000004">
    <property type="protein sequence ID" value="THF62586.1"/>
    <property type="molecule type" value="Genomic_DNA"/>
</dbReference>
<evidence type="ECO:0000256" key="5">
    <source>
        <dbReference type="ARBA" id="ARBA00022840"/>
    </source>
</evidence>
<dbReference type="OrthoDB" id="5296765at2"/>
<dbReference type="GO" id="GO:0016887">
    <property type="term" value="F:ATP hydrolysis activity"/>
    <property type="evidence" value="ECO:0007669"/>
    <property type="project" value="InterPro"/>
</dbReference>
<reference evidence="7 8" key="1">
    <citation type="submission" date="2019-04" db="EMBL/GenBank/DDBJ databases">
        <title>Azoarcus rhizosphaerae sp. nov. isolated from rhizosphere of Ficus religiosa.</title>
        <authorList>
            <person name="Lin S.-Y."/>
            <person name="Hameed A."/>
            <person name="Hsu Y.-H."/>
            <person name="Young C.-C."/>
        </authorList>
    </citation>
    <scope>NUCLEOTIDE SEQUENCE [LARGE SCALE GENOMIC DNA]</scope>
    <source>
        <strain evidence="7 8">CC-YHH848</strain>
    </source>
</reference>
<dbReference type="PANTHER" id="PTHR42734:SF6">
    <property type="entry name" value="MOLYBDATE IMPORT ATP-BINDING PROTEIN MOLC"/>
    <property type="match status" value="1"/>
</dbReference>
<organism evidence="7 8">
    <name type="scientific">Pseudothauera rhizosphaerae</name>
    <dbReference type="NCBI Taxonomy" id="2565932"/>
    <lineage>
        <taxon>Bacteria</taxon>
        <taxon>Pseudomonadati</taxon>
        <taxon>Pseudomonadota</taxon>
        <taxon>Betaproteobacteria</taxon>
        <taxon>Rhodocyclales</taxon>
        <taxon>Zoogloeaceae</taxon>
        <taxon>Pseudothauera</taxon>
    </lineage>
</organism>
<dbReference type="InterPro" id="IPR027417">
    <property type="entry name" value="P-loop_NTPase"/>
</dbReference>
<dbReference type="PROSITE" id="PS50893">
    <property type="entry name" value="ABC_TRANSPORTER_2"/>
    <property type="match status" value="1"/>
</dbReference>
<dbReference type="Proteomes" id="UP000307956">
    <property type="component" value="Unassembled WGS sequence"/>
</dbReference>
<sequence length="261" mass="27964">MSIAARDIHFAYRGRPVLTGASLALSAGELVCLLGSNGAGKSTLLRILLGLQRPGRGAVTVDGEPLAGWQRRQLARLVAYVPQVHVAPFPYTVRQVALMGRLPATGLLKAPGAADRACVQGILEHLGIAHLAERAYTEISGGERQLTLIARALAQEARLLVMDEPLAGLDYGNQVRLLDRLERLAEEGYGVLMTTHDPNQPLTGCQRVALLVDGRITADGHPGEVLTAAAIHLLYGVHVELLHATDGRRLAFRPTGRRVIA</sequence>
<dbReference type="SMART" id="SM00382">
    <property type="entry name" value="AAA"/>
    <property type="match status" value="1"/>
</dbReference>
<keyword evidence="5 7" id="KW-0067">ATP-binding</keyword>
<proteinExistence type="inferred from homology"/>
<dbReference type="CDD" id="cd03214">
    <property type="entry name" value="ABC_Iron-Siderophores_B12_Hemin"/>
    <property type="match status" value="1"/>
</dbReference>
<evidence type="ECO:0000259" key="6">
    <source>
        <dbReference type="PROSITE" id="PS50893"/>
    </source>
</evidence>
<keyword evidence="4" id="KW-0547">Nucleotide-binding</keyword>
<comment type="caution">
    <text evidence="7">The sequence shown here is derived from an EMBL/GenBank/DDBJ whole genome shotgun (WGS) entry which is preliminary data.</text>
</comment>
<protein>
    <submittedName>
        <fullName evidence="7">ABC transporter ATP-binding protein</fullName>
    </submittedName>
</protein>
<keyword evidence="3" id="KW-1003">Cell membrane</keyword>
<dbReference type="GO" id="GO:0005524">
    <property type="term" value="F:ATP binding"/>
    <property type="evidence" value="ECO:0007669"/>
    <property type="project" value="UniProtKB-KW"/>
</dbReference>
<feature type="domain" description="ABC transporter" evidence="6">
    <location>
        <begin position="3"/>
        <end position="238"/>
    </location>
</feature>
<dbReference type="PANTHER" id="PTHR42734">
    <property type="entry name" value="METAL TRANSPORT SYSTEM ATP-BINDING PROTEIN TM_0124-RELATED"/>
    <property type="match status" value="1"/>
</dbReference>
<evidence type="ECO:0000256" key="1">
    <source>
        <dbReference type="ARBA" id="ARBA00005417"/>
    </source>
</evidence>
<evidence type="ECO:0000256" key="2">
    <source>
        <dbReference type="ARBA" id="ARBA00022448"/>
    </source>
</evidence>
<dbReference type="AlphaFoldDB" id="A0A4S4AVL2"/>
<dbReference type="RefSeq" id="WP_136384140.1">
    <property type="nucleotide sequence ID" value="NZ_SSOD01000004.1"/>
</dbReference>
<dbReference type="Pfam" id="PF00005">
    <property type="entry name" value="ABC_tran"/>
    <property type="match status" value="1"/>
</dbReference>
<dbReference type="SUPFAM" id="SSF52540">
    <property type="entry name" value="P-loop containing nucleoside triphosphate hydrolases"/>
    <property type="match status" value="1"/>
</dbReference>
<dbReference type="FunFam" id="3.40.50.300:FF:000134">
    <property type="entry name" value="Iron-enterobactin ABC transporter ATP-binding protein"/>
    <property type="match status" value="1"/>
</dbReference>
<evidence type="ECO:0000256" key="3">
    <source>
        <dbReference type="ARBA" id="ARBA00022475"/>
    </source>
</evidence>
<dbReference type="InterPro" id="IPR003439">
    <property type="entry name" value="ABC_transporter-like_ATP-bd"/>
</dbReference>
<evidence type="ECO:0000313" key="8">
    <source>
        <dbReference type="Proteomes" id="UP000307956"/>
    </source>
</evidence>
<keyword evidence="8" id="KW-1185">Reference proteome</keyword>
<dbReference type="Gene3D" id="3.40.50.300">
    <property type="entry name" value="P-loop containing nucleotide triphosphate hydrolases"/>
    <property type="match status" value="1"/>
</dbReference>
<dbReference type="InterPro" id="IPR050153">
    <property type="entry name" value="Metal_Ion_Import_ABC"/>
</dbReference>
<name>A0A4S4AVL2_9RHOO</name>
<evidence type="ECO:0000256" key="4">
    <source>
        <dbReference type="ARBA" id="ARBA00022741"/>
    </source>
</evidence>
<dbReference type="InterPro" id="IPR003593">
    <property type="entry name" value="AAA+_ATPase"/>
</dbReference>
<accession>A0A4S4AVL2</accession>
<gene>
    <name evidence="7" type="ORF">E6O51_06395</name>
</gene>
<keyword evidence="3" id="KW-0472">Membrane</keyword>
<keyword evidence="2" id="KW-0813">Transport</keyword>
<evidence type="ECO:0000313" key="7">
    <source>
        <dbReference type="EMBL" id="THF62586.1"/>
    </source>
</evidence>
<comment type="similarity">
    <text evidence="1">Belongs to the ABC transporter superfamily.</text>
</comment>